<dbReference type="InterPro" id="IPR054058">
    <property type="entry name" value="HTH_67"/>
</dbReference>
<keyword evidence="2" id="KW-1185">Reference proteome</keyword>
<proteinExistence type="predicted"/>
<sequence>MSTCGGAAWVSVSGVDARQLWLRFEPYHDVTYFTPESRAATDELGCKGGWMGYFGLRAAPLGAASPELVTAVFYNFAPRMVARALPDAWAVATPAEFLAARLRGVDGALRRLLGDVGTAEIAEAASLARAAALAAPLAGRPLAAANRALPWPEEPHLALWHACTILREARGDGHVAALVAHGVGPCQALALYAHEHSLDPAYMRAARGWTEQEWEAVSDLPGDLAAVERATDAAALGPWEELGTAGTSRFVELMTPLALRIASANEAMRVNPMALDPVRELAVPGWNT</sequence>
<protein>
    <recommendedName>
        <fullName evidence="3">SalK</fullName>
    </recommendedName>
</protein>
<dbReference type="Pfam" id="PF21863">
    <property type="entry name" value="HTH_67"/>
    <property type="match status" value="1"/>
</dbReference>
<dbReference type="NCBIfam" id="NF047719">
    <property type="entry name" value="SCO6745_fam_HTH"/>
    <property type="match status" value="1"/>
</dbReference>
<accession>A0A1G7TUE0</accession>
<gene>
    <name evidence="1" type="ORF">SAMN05216553_107464</name>
</gene>
<reference evidence="2" key="1">
    <citation type="submission" date="2016-10" db="EMBL/GenBank/DDBJ databases">
        <authorList>
            <person name="Varghese N."/>
            <person name="Submissions S."/>
        </authorList>
    </citation>
    <scope>NUCLEOTIDE SEQUENCE [LARGE SCALE GENOMIC DNA]</scope>
    <source>
        <strain evidence="2">CGMCC 4.3506</strain>
    </source>
</reference>
<dbReference type="Proteomes" id="UP000199623">
    <property type="component" value="Unassembled WGS sequence"/>
</dbReference>
<dbReference type="EMBL" id="FNCC01000007">
    <property type="protein sequence ID" value="SDG38634.1"/>
    <property type="molecule type" value="Genomic_DNA"/>
</dbReference>
<evidence type="ECO:0000313" key="1">
    <source>
        <dbReference type="EMBL" id="SDG38634.1"/>
    </source>
</evidence>
<dbReference type="STRING" id="200378.SAMN05216553_107464"/>
<dbReference type="AlphaFoldDB" id="A0A1G7TUE0"/>
<evidence type="ECO:0000313" key="2">
    <source>
        <dbReference type="Proteomes" id="UP000199623"/>
    </source>
</evidence>
<name>A0A1G7TUE0_9PSEU</name>
<organism evidence="1 2">
    <name type="scientific">Lentzea fradiae</name>
    <dbReference type="NCBI Taxonomy" id="200378"/>
    <lineage>
        <taxon>Bacteria</taxon>
        <taxon>Bacillati</taxon>
        <taxon>Actinomycetota</taxon>
        <taxon>Actinomycetes</taxon>
        <taxon>Pseudonocardiales</taxon>
        <taxon>Pseudonocardiaceae</taxon>
        <taxon>Lentzea</taxon>
    </lineage>
</organism>
<evidence type="ECO:0008006" key="3">
    <source>
        <dbReference type="Google" id="ProtNLM"/>
    </source>
</evidence>